<reference evidence="2 3" key="1">
    <citation type="submission" date="2018-02" db="EMBL/GenBank/DDBJ databases">
        <title>Genomic Encyclopedia of Archaeal and Bacterial Type Strains, Phase II (KMG-II): from individual species to whole genera.</title>
        <authorList>
            <person name="Goeker M."/>
        </authorList>
    </citation>
    <scope>NUCLEOTIDE SEQUENCE [LARGE SCALE GENOMIC DNA]</scope>
    <source>
        <strain evidence="2 3">DSM 29526</strain>
    </source>
</reference>
<sequence>MKYLIMDLRYMLFGALLACSFSCTEDDLADAYAEPSRIAETTVDKQFTGVLVAGQDYIVPNYTNYFVVLRGTLNPWTQSIGVSNSPNQYVPGSSGVESFWNNYYEVLAQYREMQRIYNNLDPAAQEDRAIFRLAAATYMHYETQRAVDLFGFLPYFDAGMLSTNAGNYSESYASFDSGSDIYTFMLDDLQAIADELASVELSPGVAASFTSQDIINGGDVMLWRRFTNSLRMRMLMRVVEAPEFSSRATAELSEIIGNSERFPTVETGEQNIMIDVFDPTSTINSRGFRDGINSAGWDGDDASQALIDLLLESNDPRLELLFEPGTESPDGAYLGIDPLLDGSEQQQLVNDGLIAFYNRRTFSENEYFPGLLFSAAETSFLLAEYYARTGDGEAAVTAYETGIRQSIDFYLYVNSVSSASTGVVVEEVSDADYQALIESEPVQMTPGQSTEDKIQLIARQKWLHFNIVQPYENWAEVRRLDYPTLGFWTDNSSTQPLPPSRWTIPGREITYNANYSEVSGEDKLTNTLFWDVD</sequence>
<protein>
    <submittedName>
        <fullName evidence="2">SusD-like starch-binding protein associating with outer membrane</fullName>
    </submittedName>
</protein>
<accession>A0A2S6I8E4</accession>
<evidence type="ECO:0000313" key="2">
    <source>
        <dbReference type="EMBL" id="PPK87758.1"/>
    </source>
</evidence>
<dbReference type="OrthoDB" id="843771at2"/>
<evidence type="ECO:0000256" key="1">
    <source>
        <dbReference type="SAM" id="SignalP"/>
    </source>
</evidence>
<gene>
    <name evidence="2" type="ORF">CLV84_0709</name>
</gene>
<dbReference type="AlphaFoldDB" id="A0A2S6I8E4"/>
<keyword evidence="1" id="KW-0732">Signal</keyword>
<proteinExistence type="predicted"/>
<feature type="chain" id="PRO_5015727085" evidence="1">
    <location>
        <begin position="26"/>
        <end position="533"/>
    </location>
</feature>
<keyword evidence="3" id="KW-1185">Reference proteome</keyword>
<dbReference type="RefSeq" id="WP_104418347.1">
    <property type="nucleotide sequence ID" value="NZ_PTJC01000005.1"/>
</dbReference>
<name>A0A2S6I8E4_9BACT</name>
<dbReference type="InterPro" id="IPR011990">
    <property type="entry name" value="TPR-like_helical_dom_sf"/>
</dbReference>
<feature type="signal peptide" evidence="1">
    <location>
        <begin position="1"/>
        <end position="25"/>
    </location>
</feature>
<dbReference type="SUPFAM" id="SSF48452">
    <property type="entry name" value="TPR-like"/>
    <property type="match status" value="1"/>
</dbReference>
<organism evidence="2 3">
    <name type="scientific">Neolewinella xylanilytica</name>
    <dbReference type="NCBI Taxonomy" id="1514080"/>
    <lineage>
        <taxon>Bacteria</taxon>
        <taxon>Pseudomonadati</taxon>
        <taxon>Bacteroidota</taxon>
        <taxon>Saprospiria</taxon>
        <taxon>Saprospirales</taxon>
        <taxon>Lewinellaceae</taxon>
        <taxon>Neolewinella</taxon>
    </lineage>
</organism>
<evidence type="ECO:0000313" key="3">
    <source>
        <dbReference type="Proteomes" id="UP000237662"/>
    </source>
</evidence>
<dbReference type="InterPro" id="IPR041662">
    <property type="entry name" value="SusD-like_2"/>
</dbReference>
<dbReference type="Pfam" id="PF12771">
    <property type="entry name" value="SusD-like_2"/>
    <property type="match status" value="1"/>
</dbReference>
<dbReference type="Proteomes" id="UP000237662">
    <property type="component" value="Unassembled WGS sequence"/>
</dbReference>
<dbReference type="Gene3D" id="1.25.40.390">
    <property type="match status" value="1"/>
</dbReference>
<comment type="caution">
    <text evidence="2">The sequence shown here is derived from an EMBL/GenBank/DDBJ whole genome shotgun (WGS) entry which is preliminary data.</text>
</comment>
<dbReference type="EMBL" id="PTJC01000005">
    <property type="protein sequence ID" value="PPK87758.1"/>
    <property type="molecule type" value="Genomic_DNA"/>
</dbReference>